<dbReference type="Proteomes" id="UP000298652">
    <property type="component" value="Chromosome 1"/>
</dbReference>
<sequence>MGLVTQVVGGVSPMYRPHGWASGRVGIRLSELSMNSHSFLCVSSSPRTSFISLLPGMTDENVFCS</sequence>
<dbReference type="AlphaFoldDB" id="A0A4U6WI94"/>
<name>A0A4U6WI94_SETVI</name>
<keyword evidence="2" id="KW-1185">Reference proteome</keyword>
<accession>A0A4U6WI94</accession>
<protein>
    <submittedName>
        <fullName evidence="1">Uncharacterized protein</fullName>
    </submittedName>
</protein>
<dbReference type="EMBL" id="CM016552">
    <property type="protein sequence ID" value="TKW41995.1"/>
    <property type="molecule type" value="Genomic_DNA"/>
</dbReference>
<reference evidence="1" key="1">
    <citation type="submission" date="2019-03" db="EMBL/GenBank/DDBJ databases">
        <title>WGS assembly of Setaria viridis.</title>
        <authorList>
            <person name="Huang P."/>
            <person name="Jenkins J."/>
            <person name="Grimwood J."/>
            <person name="Barry K."/>
            <person name="Healey A."/>
            <person name="Mamidi S."/>
            <person name="Sreedasyam A."/>
            <person name="Shu S."/>
            <person name="Feldman M."/>
            <person name="Wu J."/>
            <person name="Yu Y."/>
            <person name="Chen C."/>
            <person name="Johnson J."/>
            <person name="Rokhsar D."/>
            <person name="Baxter I."/>
            <person name="Schmutz J."/>
            <person name="Brutnell T."/>
            <person name="Kellogg E."/>
        </authorList>
    </citation>
    <scope>NUCLEOTIDE SEQUENCE [LARGE SCALE GENOMIC DNA]</scope>
</reference>
<organism evidence="1 2">
    <name type="scientific">Setaria viridis</name>
    <name type="common">Green bristlegrass</name>
    <name type="synonym">Setaria italica subsp. viridis</name>
    <dbReference type="NCBI Taxonomy" id="4556"/>
    <lineage>
        <taxon>Eukaryota</taxon>
        <taxon>Viridiplantae</taxon>
        <taxon>Streptophyta</taxon>
        <taxon>Embryophyta</taxon>
        <taxon>Tracheophyta</taxon>
        <taxon>Spermatophyta</taxon>
        <taxon>Magnoliopsida</taxon>
        <taxon>Liliopsida</taxon>
        <taxon>Poales</taxon>
        <taxon>Poaceae</taxon>
        <taxon>PACMAD clade</taxon>
        <taxon>Panicoideae</taxon>
        <taxon>Panicodae</taxon>
        <taxon>Paniceae</taxon>
        <taxon>Cenchrinae</taxon>
        <taxon>Setaria</taxon>
    </lineage>
</organism>
<evidence type="ECO:0000313" key="2">
    <source>
        <dbReference type="Proteomes" id="UP000298652"/>
    </source>
</evidence>
<evidence type="ECO:0000313" key="1">
    <source>
        <dbReference type="EMBL" id="TKW41995.1"/>
    </source>
</evidence>
<proteinExistence type="predicted"/>
<dbReference type="Gramene" id="TKW41995">
    <property type="protein sequence ID" value="TKW41995"/>
    <property type="gene ID" value="SEVIR_1G354750v2"/>
</dbReference>
<gene>
    <name evidence="1" type="ORF">SEVIR_1G354750v2</name>
</gene>